<evidence type="ECO:0000259" key="2">
    <source>
        <dbReference type="Pfam" id="PF14111"/>
    </source>
</evidence>
<dbReference type="PANTHER" id="PTHR31286">
    <property type="entry name" value="GLYCINE-RICH CELL WALL STRUCTURAL PROTEIN 1.8-LIKE"/>
    <property type="match status" value="1"/>
</dbReference>
<feature type="region of interest" description="Disordered" evidence="1">
    <location>
        <begin position="97"/>
        <end position="138"/>
    </location>
</feature>
<accession>A0AAV0C5M6</accession>
<dbReference type="AlphaFoldDB" id="A0AAV0C5M6"/>
<name>A0AAV0C5M6_9ASTE</name>
<dbReference type="InterPro" id="IPR025558">
    <property type="entry name" value="DUF4283"/>
</dbReference>
<dbReference type="PANTHER" id="PTHR31286:SF168">
    <property type="entry name" value="DUF4283 DOMAIN-CONTAINING PROTEIN"/>
    <property type="match status" value="1"/>
</dbReference>
<evidence type="ECO:0000313" key="3">
    <source>
        <dbReference type="EMBL" id="CAH9064903.1"/>
    </source>
</evidence>
<dbReference type="EMBL" id="CAMAPF010000011">
    <property type="protein sequence ID" value="CAH9064903.1"/>
    <property type="molecule type" value="Genomic_DNA"/>
</dbReference>
<sequence>MTRKNKQHRTPPAKDKLFEDKIKYLNDKKAAKLAIQSERMINKGVFKEVLPADCPVFSSNSTEASHALEIQATAVPTNVEAGLISNAMETTTLHNVVPDKESGRPLSACTQTDKGDTPSHELTPAPLPDMANKPTASQGSEVVGSYAAALLGMGSASSNLVTQTELSLAILPGKEPIIESLDQTDVDSQSEPEISISLGSQDTLPLKTVEENIVPENAPKKWTSLFRDNRAPTSGLKLEYFPPTGEKLDFSHLKVPTLIEVWGYCLVGHFSGRFPGLKAIHEMIANWSVDVEVKSHSKGWVIFKFKSDEDRMHVLAEGPYILYGKTMFLKVLSEDFSTDGDEFLKVPIWVKFPNLSMRLWKARELGMIASQVGVPITTDKVTQDTVYTHFARVLIEVDISKAPITQFPIVPPSGKEYLQRVTYETFPDFCYHCKRPRKMLTIGTPGDWSA</sequence>
<feature type="domain" description="DUF4283" evidence="2">
    <location>
        <begin position="260"/>
        <end position="338"/>
    </location>
</feature>
<proteinExistence type="predicted"/>
<dbReference type="InterPro" id="IPR040256">
    <property type="entry name" value="At4g02000-like"/>
</dbReference>
<evidence type="ECO:0000313" key="4">
    <source>
        <dbReference type="Proteomes" id="UP001152523"/>
    </source>
</evidence>
<gene>
    <name evidence="3" type="ORF">CEPIT_LOCUS2206</name>
</gene>
<reference evidence="3" key="1">
    <citation type="submission" date="2022-07" db="EMBL/GenBank/DDBJ databases">
        <authorList>
            <person name="Macas J."/>
            <person name="Novak P."/>
            <person name="Neumann P."/>
        </authorList>
    </citation>
    <scope>NUCLEOTIDE SEQUENCE</scope>
</reference>
<organism evidence="3 4">
    <name type="scientific">Cuscuta epithymum</name>
    <dbReference type="NCBI Taxonomy" id="186058"/>
    <lineage>
        <taxon>Eukaryota</taxon>
        <taxon>Viridiplantae</taxon>
        <taxon>Streptophyta</taxon>
        <taxon>Embryophyta</taxon>
        <taxon>Tracheophyta</taxon>
        <taxon>Spermatophyta</taxon>
        <taxon>Magnoliopsida</taxon>
        <taxon>eudicotyledons</taxon>
        <taxon>Gunneridae</taxon>
        <taxon>Pentapetalae</taxon>
        <taxon>asterids</taxon>
        <taxon>lamiids</taxon>
        <taxon>Solanales</taxon>
        <taxon>Convolvulaceae</taxon>
        <taxon>Cuscuteae</taxon>
        <taxon>Cuscuta</taxon>
        <taxon>Cuscuta subgen. Cuscuta</taxon>
    </lineage>
</organism>
<keyword evidence="4" id="KW-1185">Reference proteome</keyword>
<comment type="caution">
    <text evidence="3">The sequence shown here is derived from an EMBL/GenBank/DDBJ whole genome shotgun (WGS) entry which is preliminary data.</text>
</comment>
<dbReference type="Proteomes" id="UP001152523">
    <property type="component" value="Unassembled WGS sequence"/>
</dbReference>
<protein>
    <recommendedName>
        <fullName evidence="2">DUF4283 domain-containing protein</fullName>
    </recommendedName>
</protein>
<evidence type="ECO:0000256" key="1">
    <source>
        <dbReference type="SAM" id="MobiDB-lite"/>
    </source>
</evidence>
<dbReference type="Pfam" id="PF14111">
    <property type="entry name" value="DUF4283"/>
    <property type="match status" value="1"/>
</dbReference>